<evidence type="ECO:0000313" key="5">
    <source>
        <dbReference type="EMBL" id="TKC97877.1"/>
    </source>
</evidence>
<keyword evidence="2" id="KW-0378">Hydrolase</keyword>
<feature type="binding site" evidence="3">
    <location>
        <position position="230"/>
    </location>
    <ligand>
        <name>a divalent metal cation</name>
        <dbReference type="ChEBI" id="CHEBI:60240"/>
        <label>2</label>
    </ligand>
</feature>
<evidence type="ECO:0000256" key="4">
    <source>
        <dbReference type="PROSITE-ProRule" id="PRU00679"/>
    </source>
</evidence>
<dbReference type="Proteomes" id="UP000309215">
    <property type="component" value="Unassembled WGS sequence"/>
</dbReference>
<dbReference type="GO" id="GO:0016788">
    <property type="term" value="F:hydrolase activity, acting on ester bonds"/>
    <property type="evidence" value="ECO:0007669"/>
    <property type="project" value="InterPro"/>
</dbReference>
<dbReference type="OrthoDB" id="9795018at2"/>
<dbReference type="GO" id="GO:0008270">
    <property type="term" value="F:zinc ion binding"/>
    <property type="evidence" value="ECO:0007669"/>
    <property type="project" value="InterPro"/>
</dbReference>
<dbReference type="InterPro" id="IPR001559">
    <property type="entry name" value="Phosphotriesterase"/>
</dbReference>
<evidence type="ECO:0000313" key="6">
    <source>
        <dbReference type="Proteomes" id="UP000309215"/>
    </source>
</evidence>
<dbReference type="AlphaFoldDB" id="A0A4U1ITZ7"/>
<dbReference type="InterPro" id="IPR017947">
    <property type="entry name" value="AryldialkylPase_Zn-BS"/>
</dbReference>
<reference evidence="5 6" key="1">
    <citation type="submission" date="2019-04" db="EMBL/GenBank/DDBJ databases">
        <authorList>
            <person name="Li Y."/>
            <person name="Wang J."/>
        </authorList>
    </citation>
    <scope>NUCLEOTIDE SEQUENCE [LARGE SCALE GENOMIC DNA]</scope>
    <source>
        <strain evidence="5 6">DSM 14668</strain>
    </source>
</reference>
<evidence type="ECO:0000256" key="3">
    <source>
        <dbReference type="PIRSR" id="PIRSR601559-52"/>
    </source>
</evidence>
<accession>A0A4U1ITZ7</accession>
<dbReference type="PANTHER" id="PTHR10819">
    <property type="entry name" value="PHOSPHOTRIESTERASE-RELATED"/>
    <property type="match status" value="1"/>
</dbReference>
<comment type="cofactor">
    <cofactor evidence="3">
        <name>a divalent metal cation</name>
        <dbReference type="ChEBI" id="CHEBI:60240"/>
    </cofactor>
    <text evidence="3">Binds 2 divalent metal cations per subunit.</text>
</comment>
<dbReference type="EMBL" id="SSMQ01000079">
    <property type="protein sequence ID" value="TKC97877.1"/>
    <property type="molecule type" value="Genomic_DNA"/>
</dbReference>
<dbReference type="PANTHER" id="PTHR10819:SF3">
    <property type="entry name" value="PHOSPHOTRIESTERASE-RELATED PROTEIN"/>
    <property type="match status" value="1"/>
</dbReference>
<gene>
    <name evidence="5" type="ORF">E8A74_43590</name>
</gene>
<organism evidence="5 6">
    <name type="scientific">Polyangium fumosum</name>
    <dbReference type="NCBI Taxonomy" id="889272"/>
    <lineage>
        <taxon>Bacteria</taxon>
        <taxon>Pseudomonadati</taxon>
        <taxon>Myxococcota</taxon>
        <taxon>Polyangia</taxon>
        <taxon>Polyangiales</taxon>
        <taxon>Polyangiaceae</taxon>
        <taxon>Polyangium</taxon>
    </lineage>
</organism>
<feature type="binding site" evidence="3">
    <location>
        <position position="296"/>
    </location>
    <ligand>
        <name>a divalent metal cation</name>
        <dbReference type="ChEBI" id="CHEBI:60240"/>
        <label>1</label>
    </ligand>
</feature>
<sequence length="351" mass="38784">MQNERVGKVQTVLGLIEPEQMGTTLMHEHLLIDMRCRYLPPEGDPSLGELPYAIERRMDILSDPAGNRDNVMLLDEQEAIAEILEFKKAGGGTVVDTTTLGIGRDPWALARIAETTGLHVTMGAGYYAAVSHPSDMDALSEGEIYEQIVREVNEGVDGTGIKCGHIGEIGVDAMTPNEMKVVRAAARAQGATGAMLNIHQIYMVLKRQGHAIADAIEAAGGDLSRTVFSHMDGSEEDLDYQTSLIRRGVTIEYDVFGMESYWARIDMQMPQDDTRIRAVKHLFDAGHGDQVLVAQDICMKMMLEGRGGWGYGHLLKRVVPRFRKVGLTDAELRKLLIDNPRRLLPFTKPKA</sequence>
<dbReference type="PROSITE" id="PS51347">
    <property type="entry name" value="PHOSPHOTRIESTERASE_2"/>
    <property type="match status" value="1"/>
</dbReference>
<dbReference type="RefSeq" id="WP_136935074.1">
    <property type="nucleotide sequence ID" value="NZ_SSMQ01000079.1"/>
</dbReference>
<feature type="binding site" evidence="3">
    <location>
        <position position="168"/>
    </location>
    <ligand>
        <name>a divalent metal cation</name>
        <dbReference type="ChEBI" id="CHEBI:60240"/>
        <label>1</label>
    </ligand>
</feature>
<name>A0A4U1ITZ7_9BACT</name>
<dbReference type="InterPro" id="IPR032466">
    <property type="entry name" value="Metal_Hydrolase"/>
</dbReference>
<dbReference type="PROSITE" id="PS01322">
    <property type="entry name" value="PHOSPHOTRIESTERASE_1"/>
    <property type="match status" value="1"/>
</dbReference>
<evidence type="ECO:0000256" key="1">
    <source>
        <dbReference type="ARBA" id="ARBA00022723"/>
    </source>
</evidence>
<proteinExistence type="inferred from homology"/>
<protein>
    <submittedName>
        <fullName evidence="5">Phosphotriesterase-related protein</fullName>
    </submittedName>
</protein>
<comment type="caution">
    <text evidence="5">The sequence shown here is derived from an EMBL/GenBank/DDBJ whole genome shotgun (WGS) entry which is preliminary data.</text>
</comment>
<feature type="binding site" evidence="3">
    <location>
        <position position="29"/>
    </location>
    <ligand>
        <name>a divalent metal cation</name>
        <dbReference type="ChEBI" id="CHEBI:60240"/>
        <label>1</label>
    </ligand>
</feature>
<keyword evidence="6" id="KW-1185">Reference proteome</keyword>
<dbReference type="Gene3D" id="3.20.20.140">
    <property type="entry name" value="Metal-dependent hydrolases"/>
    <property type="match status" value="1"/>
</dbReference>
<feature type="binding site" evidence="3">
    <location>
        <position position="168"/>
    </location>
    <ligand>
        <name>a divalent metal cation</name>
        <dbReference type="ChEBI" id="CHEBI:60240"/>
        <label>2</label>
    </ligand>
</feature>
<dbReference type="Pfam" id="PF02126">
    <property type="entry name" value="PTE"/>
    <property type="match status" value="1"/>
</dbReference>
<comment type="similarity">
    <text evidence="4">Belongs to the metallo-dependent hydrolases superfamily. Phosphotriesterase family.</text>
</comment>
<feature type="binding site" evidence="3">
    <location>
        <position position="199"/>
    </location>
    <ligand>
        <name>a divalent metal cation</name>
        <dbReference type="ChEBI" id="CHEBI:60240"/>
        <label>2</label>
    </ligand>
</feature>
<dbReference type="SUPFAM" id="SSF51556">
    <property type="entry name" value="Metallo-dependent hydrolases"/>
    <property type="match status" value="1"/>
</dbReference>
<comment type="caution">
    <text evidence="4">Lacks conserved residue(s) required for the propagation of feature annotation.</text>
</comment>
<keyword evidence="1 3" id="KW-0479">Metal-binding</keyword>
<evidence type="ECO:0000256" key="2">
    <source>
        <dbReference type="ARBA" id="ARBA00022801"/>
    </source>
</evidence>
<feature type="binding site" evidence="3">
    <location>
        <position position="27"/>
    </location>
    <ligand>
        <name>a divalent metal cation</name>
        <dbReference type="ChEBI" id="CHEBI:60240"/>
        <label>1</label>
    </ligand>
</feature>